<protein>
    <submittedName>
        <fullName evidence="1">Uncharacterized protein</fullName>
    </submittedName>
</protein>
<dbReference type="Proteomes" id="UP001390339">
    <property type="component" value="Unassembled WGS sequence"/>
</dbReference>
<proteinExistence type="predicted"/>
<evidence type="ECO:0000313" key="2">
    <source>
        <dbReference type="Proteomes" id="UP001390339"/>
    </source>
</evidence>
<comment type="caution">
    <text evidence="1">The sequence shown here is derived from an EMBL/GenBank/DDBJ whole genome shotgun (WGS) entry which is preliminary data.</text>
</comment>
<sequence>MTRTVVPEPTSSPLEFQIIAWIQDEKTQVWTKTDPLGVVTKEGYHRITDISSAPVTKSWWLLDPRDQGALRLKDDVNVYAMFDDREDNPAGSYEAWVVGYTWVNSTEHPVRPVHPLIQCALQPAEGDTGKLFCQGDGGYVKLAWCYYRGWGNSLAMSRSEFPPSCGPEAHLAWFAPKI</sequence>
<gene>
    <name evidence="1" type="ORF">PGQ11_012884</name>
</gene>
<reference evidence="1 2" key="1">
    <citation type="journal article" date="2024" name="IMA Fungus">
        <title>Apiospora arundinis, a panoply of carbohydrate-active enzymes and secondary metabolites.</title>
        <authorList>
            <person name="Sorensen T."/>
            <person name="Petersen C."/>
            <person name="Muurmann A.T."/>
            <person name="Christiansen J.V."/>
            <person name="Brundto M.L."/>
            <person name="Overgaard C.K."/>
            <person name="Boysen A.T."/>
            <person name="Wollenberg R.D."/>
            <person name="Larsen T.O."/>
            <person name="Sorensen J.L."/>
            <person name="Nielsen K.L."/>
            <person name="Sondergaard T.E."/>
        </authorList>
    </citation>
    <scope>NUCLEOTIDE SEQUENCE [LARGE SCALE GENOMIC DNA]</scope>
    <source>
        <strain evidence="1 2">AAU 773</strain>
    </source>
</reference>
<name>A0ABR2I3K8_9PEZI</name>
<evidence type="ECO:0000313" key="1">
    <source>
        <dbReference type="EMBL" id="KAK8856972.1"/>
    </source>
</evidence>
<organism evidence="1 2">
    <name type="scientific">Apiospora arundinis</name>
    <dbReference type="NCBI Taxonomy" id="335852"/>
    <lineage>
        <taxon>Eukaryota</taxon>
        <taxon>Fungi</taxon>
        <taxon>Dikarya</taxon>
        <taxon>Ascomycota</taxon>
        <taxon>Pezizomycotina</taxon>
        <taxon>Sordariomycetes</taxon>
        <taxon>Xylariomycetidae</taxon>
        <taxon>Amphisphaeriales</taxon>
        <taxon>Apiosporaceae</taxon>
        <taxon>Apiospora</taxon>
    </lineage>
</organism>
<keyword evidence="2" id="KW-1185">Reference proteome</keyword>
<dbReference type="EMBL" id="JAPCWZ010000007">
    <property type="protein sequence ID" value="KAK8856972.1"/>
    <property type="molecule type" value="Genomic_DNA"/>
</dbReference>
<accession>A0ABR2I3K8</accession>